<dbReference type="InterPro" id="IPR001763">
    <property type="entry name" value="Rhodanese-like_dom"/>
</dbReference>
<dbReference type="GO" id="GO:0008641">
    <property type="term" value="F:ubiquitin-like modifier activating enzyme activity"/>
    <property type="evidence" value="ECO:0007669"/>
    <property type="project" value="InterPro"/>
</dbReference>
<dbReference type="GO" id="GO:0004792">
    <property type="term" value="F:thiosulfate-cyanide sulfurtransferase activity"/>
    <property type="evidence" value="ECO:0007669"/>
    <property type="project" value="TreeGrafter"/>
</dbReference>
<comment type="subunit">
    <text evidence="7">Homodimer. Forms a stable heterotetrameric complex of 2 MoeB and 2 MoaD during adenylation of MoaD.</text>
</comment>
<evidence type="ECO:0000256" key="4">
    <source>
        <dbReference type="ARBA" id="ARBA00022840"/>
    </source>
</evidence>
<organism evidence="14 15">
    <name type="scientific">Pelagicoccus enzymogenes</name>
    <dbReference type="NCBI Taxonomy" id="2773457"/>
    <lineage>
        <taxon>Bacteria</taxon>
        <taxon>Pseudomonadati</taxon>
        <taxon>Verrucomicrobiota</taxon>
        <taxon>Opitutia</taxon>
        <taxon>Puniceicoccales</taxon>
        <taxon>Pelagicoccaceae</taxon>
        <taxon>Pelagicoccus</taxon>
    </lineage>
</organism>
<dbReference type="Gene3D" id="3.40.250.10">
    <property type="entry name" value="Rhodanese-like domain"/>
    <property type="match status" value="1"/>
</dbReference>
<dbReference type="InterPro" id="IPR045886">
    <property type="entry name" value="ThiF/MoeB/HesA"/>
</dbReference>
<evidence type="ECO:0000256" key="7">
    <source>
        <dbReference type="ARBA" id="ARBA00063809"/>
    </source>
</evidence>
<evidence type="ECO:0000256" key="9">
    <source>
        <dbReference type="ARBA" id="ARBA00073635"/>
    </source>
</evidence>
<reference evidence="14" key="1">
    <citation type="submission" date="2020-09" db="EMBL/GenBank/DDBJ databases">
        <title>Pelagicoccus enzymogenes sp. nov. with an EPS production, isolated from marine sediment.</title>
        <authorList>
            <person name="Feng X."/>
        </authorList>
    </citation>
    <scope>NUCLEOTIDE SEQUENCE</scope>
    <source>
        <strain evidence="14">NFK12</strain>
    </source>
</reference>
<comment type="catalytic activity">
    <reaction evidence="5">
        <text>[molybdopterin-synthase sulfur-carrier protein]-C-terminal Gly-Gly + ATP + H(+) = [molybdopterin-synthase sulfur-carrier protein]-C-terminal Gly-Gly-AMP + diphosphate</text>
        <dbReference type="Rhea" id="RHEA:43616"/>
        <dbReference type="Rhea" id="RHEA-COMP:12159"/>
        <dbReference type="Rhea" id="RHEA-COMP:12202"/>
        <dbReference type="ChEBI" id="CHEBI:15378"/>
        <dbReference type="ChEBI" id="CHEBI:30616"/>
        <dbReference type="ChEBI" id="CHEBI:33019"/>
        <dbReference type="ChEBI" id="CHEBI:90618"/>
        <dbReference type="ChEBI" id="CHEBI:90778"/>
        <dbReference type="EC" id="2.7.7.80"/>
    </reaction>
</comment>
<dbReference type="GO" id="GO:0008146">
    <property type="term" value="F:sulfotransferase activity"/>
    <property type="evidence" value="ECO:0007669"/>
    <property type="project" value="TreeGrafter"/>
</dbReference>
<keyword evidence="14" id="KW-0548">Nucleotidyltransferase</keyword>
<dbReference type="EC" id="2.7.7.80" evidence="8"/>
<protein>
    <recommendedName>
        <fullName evidence="9">Molybdopterin-synthase adenylyltransferase</fullName>
        <ecNumber evidence="8">2.7.7.80</ecNumber>
    </recommendedName>
    <alternativeName>
        <fullName evidence="12">MoaD protein adenylase</fullName>
    </alternativeName>
    <alternativeName>
        <fullName evidence="10">Molybdopterin-converting factor subunit 1 adenylase</fullName>
    </alternativeName>
    <alternativeName>
        <fullName evidence="11">Sulfur carrier protein MoaD adenylyltransferase</fullName>
    </alternativeName>
</protein>
<evidence type="ECO:0000256" key="1">
    <source>
        <dbReference type="ARBA" id="ARBA00009919"/>
    </source>
</evidence>
<dbReference type="EMBL" id="JACYFG010000036">
    <property type="protein sequence ID" value="MBD5780315.1"/>
    <property type="molecule type" value="Genomic_DNA"/>
</dbReference>
<dbReference type="Proteomes" id="UP000622317">
    <property type="component" value="Unassembled WGS sequence"/>
</dbReference>
<dbReference type="PANTHER" id="PTHR10953:SF102">
    <property type="entry name" value="ADENYLYLTRANSFERASE AND SULFURTRANSFERASE MOCS3"/>
    <property type="match status" value="1"/>
</dbReference>
<dbReference type="SMART" id="SM00450">
    <property type="entry name" value="RHOD"/>
    <property type="match status" value="1"/>
</dbReference>
<gene>
    <name evidence="14" type="primary">moeB</name>
    <name evidence="14" type="ORF">IEN85_12500</name>
</gene>
<evidence type="ECO:0000256" key="6">
    <source>
        <dbReference type="ARBA" id="ARBA00055169"/>
    </source>
</evidence>
<dbReference type="NCBIfam" id="NF004281">
    <property type="entry name" value="PRK05690.1"/>
    <property type="match status" value="1"/>
</dbReference>
<sequence>MSPTDTHPLSSLELARYSRHILLEEIGVAGQQKLKNAKVLVIGAGGLGSPAALYLAAAGVGTIGLADFDKVELHNLQRQIIHGQSDVDRPKIESAKDTLTEINPHVKLQFHDEGLQPHNAIALFSQYDIIVDGTDNFATRYLNNDAAYLAGKPLVYGSIFKFEGQASFFHPKASGPCYRCLFPEPPPPGSVPNCGEAGVMGALCGIVGSIQSMETIKYITGIGENLSGKLLFIDTLNMGFKTLKLKKDPHCPLCGEKPTYTSIEAENYQETCETKLESPNNTSIKNDMNESPIEIDVTTTKAKLAEGESILIDVREQYEREICSIDGSVHIPMGEIPARLNELPKNKEILVHCHHGGRSLRVVQFLRQNGFTRSTNVAGGIDSWATQIDSSLQRY</sequence>
<proteinExistence type="inferred from homology"/>
<keyword evidence="3" id="KW-0547">Nucleotide-binding</keyword>
<dbReference type="AlphaFoldDB" id="A0A927IIB2"/>
<keyword evidence="15" id="KW-1185">Reference proteome</keyword>
<evidence type="ECO:0000256" key="3">
    <source>
        <dbReference type="ARBA" id="ARBA00022741"/>
    </source>
</evidence>
<evidence type="ECO:0000313" key="14">
    <source>
        <dbReference type="EMBL" id="MBD5780315.1"/>
    </source>
</evidence>
<dbReference type="Gene3D" id="3.40.50.720">
    <property type="entry name" value="NAD(P)-binding Rossmann-like Domain"/>
    <property type="match status" value="1"/>
</dbReference>
<name>A0A927IIB2_9BACT</name>
<evidence type="ECO:0000313" key="15">
    <source>
        <dbReference type="Proteomes" id="UP000622317"/>
    </source>
</evidence>
<evidence type="ECO:0000259" key="13">
    <source>
        <dbReference type="PROSITE" id="PS50206"/>
    </source>
</evidence>
<evidence type="ECO:0000256" key="8">
    <source>
        <dbReference type="ARBA" id="ARBA00066884"/>
    </source>
</evidence>
<evidence type="ECO:0000256" key="5">
    <source>
        <dbReference type="ARBA" id="ARBA00052218"/>
    </source>
</evidence>
<comment type="function">
    <text evidence="6">Catalyzes the adenylation by ATP of the carboxyl group of the C-terminal glycine of sulfur carrier protein MoaD.</text>
</comment>
<dbReference type="InterPro" id="IPR036873">
    <property type="entry name" value="Rhodanese-like_dom_sf"/>
</dbReference>
<dbReference type="InterPro" id="IPR000594">
    <property type="entry name" value="ThiF_NAD_FAD-bd"/>
</dbReference>
<dbReference type="GO" id="GO:0005829">
    <property type="term" value="C:cytosol"/>
    <property type="evidence" value="ECO:0007669"/>
    <property type="project" value="TreeGrafter"/>
</dbReference>
<dbReference type="CDD" id="cd00757">
    <property type="entry name" value="ThiF_MoeB_HesA_family"/>
    <property type="match status" value="1"/>
</dbReference>
<evidence type="ECO:0000256" key="2">
    <source>
        <dbReference type="ARBA" id="ARBA00022679"/>
    </source>
</evidence>
<dbReference type="SUPFAM" id="SSF69572">
    <property type="entry name" value="Activating enzymes of the ubiquitin-like proteins"/>
    <property type="match status" value="1"/>
</dbReference>
<keyword evidence="4" id="KW-0067">ATP-binding</keyword>
<comment type="similarity">
    <text evidence="1">Belongs to the HesA/MoeB/ThiF family.</text>
</comment>
<dbReference type="InterPro" id="IPR035985">
    <property type="entry name" value="Ubiquitin-activating_enz"/>
</dbReference>
<dbReference type="GO" id="GO:0005524">
    <property type="term" value="F:ATP binding"/>
    <property type="evidence" value="ECO:0007669"/>
    <property type="project" value="UniProtKB-KW"/>
</dbReference>
<accession>A0A927IIB2</accession>
<dbReference type="PANTHER" id="PTHR10953">
    <property type="entry name" value="UBIQUITIN-ACTIVATING ENZYME E1"/>
    <property type="match status" value="1"/>
</dbReference>
<dbReference type="Pfam" id="PF00899">
    <property type="entry name" value="ThiF"/>
    <property type="match status" value="1"/>
</dbReference>
<comment type="caution">
    <text evidence="14">The sequence shown here is derived from an EMBL/GenBank/DDBJ whole genome shotgun (WGS) entry which is preliminary data.</text>
</comment>
<evidence type="ECO:0000256" key="10">
    <source>
        <dbReference type="ARBA" id="ARBA00075110"/>
    </source>
</evidence>
<dbReference type="PROSITE" id="PS50206">
    <property type="entry name" value="RHODANESE_3"/>
    <property type="match status" value="1"/>
</dbReference>
<dbReference type="GO" id="GO:0061605">
    <property type="term" value="F:molybdopterin-synthase adenylyltransferase activity"/>
    <property type="evidence" value="ECO:0007669"/>
    <property type="project" value="UniProtKB-EC"/>
</dbReference>
<evidence type="ECO:0000256" key="11">
    <source>
        <dbReference type="ARBA" id="ARBA00075328"/>
    </source>
</evidence>
<dbReference type="Pfam" id="PF00581">
    <property type="entry name" value="Rhodanese"/>
    <property type="match status" value="1"/>
</dbReference>
<feature type="domain" description="Rhodanese" evidence="13">
    <location>
        <begin position="305"/>
        <end position="393"/>
    </location>
</feature>
<evidence type="ECO:0000256" key="12">
    <source>
        <dbReference type="ARBA" id="ARBA00078531"/>
    </source>
</evidence>
<keyword evidence="2" id="KW-0808">Transferase</keyword>
<dbReference type="FunFam" id="3.40.50.720:FF:000033">
    <property type="entry name" value="Adenylyltransferase and sulfurtransferase MOCS3"/>
    <property type="match status" value="1"/>
</dbReference>
<dbReference type="RefSeq" id="WP_191617858.1">
    <property type="nucleotide sequence ID" value="NZ_JACYFG010000036.1"/>
</dbReference>